<dbReference type="RefSeq" id="WP_091545072.1">
    <property type="nucleotide sequence ID" value="NZ_FONY01000017.1"/>
</dbReference>
<dbReference type="AlphaFoldDB" id="A0A1I2G8L6"/>
<accession>A0A1I2G8L6</accession>
<dbReference type="Pfam" id="PF04341">
    <property type="entry name" value="DUF485"/>
    <property type="match status" value="1"/>
</dbReference>
<keyword evidence="1" id="KW-0812">Transmembrane</keyword>
<dbReference type="GO" id="GO:0005886">
    <property type="term" value="C:plasma membrane"/>
    <property type="evidence" value="ECO:0007669"/>
    <property type="project" value="TreeGrafter"/>
</dbReference>
<organism evidence="2 3">
    <name type="scientific">Thermoflexibacter ruber</name>
    <dbReference type="NCBI Taxonomy" id="1003"/>
    <lineage>
        <taxon>Bacteria</taxon>
        <taxon>Pseudomonadati</taxon>
        <taxon>Bacteroidota</taxon>
        <taxon>Cytophagia</taxon>
        <taxon>Cytophagales</taxon>
        <taxon>Thermoflexibacteraceae</taxon>
        <taxon>Thermoflexibacter</taxon>
    </lineage>
</organism>
<evidence type="ECO:0000313" key="2">
    <source>
        <dbReference type="EMBL" id="SFF13509.1"/>
    </source>
</evidence>
<name>A0A1I2G8L6_9BACT</name>
<dbReference type="PANTHER" id="PTHR38598">
    <property type="entry name" value="INNER MEMBRANE PROTEIN YJCH"/>
    <property type="match status" value="1"/>
</dbReference>
<dbReference type="EMBL" id="FONY01000017">
    <property type="protein sequence ID" value="SFF13509.1"/>
    <property type="molecule type" value="Genomic_DNA"/>
</dbReference>
<reference evidence="2 3" key="1">
    <citation type="submission" date="2016-10" db="EMBL/GenBank/DDBJ databases">
        <authorList>
            <person name="de Groot N.N."/>
        </authorList>
    </citation>
    <scope>NUCLEOTIDE SEQUENCE [LARGE SCALE GENOMIC DNA]</scope>
    <source>
        <strain>GEY</strain>
        <strain evidence="3">DSM 9560</strain>
    </source>
</reference>
<keyword evidence="1" id="KW-0472">Membrane</keyword>
<evidence type="ECO:0000313" key="3">
    <source>
        <dbReference type="Proteomes" id="UP000199513"/>
    </source>
</evidence>
<feature type="transmembrane region" description="Helical" evidence="1">
    <location>
        <begin position="60"/>
        <end position="84"/>
    </location>
</feature>
<dbReference type="PANTHER" id="PTHR38598:SF1">
    <property type="entry name" value="INNER MEMBRANE PROTEIN YJCH"/>
    <property type="match status" value="1"/>
</dbReference>
<sequence length="100" mass="11384">MKSTEQVHQILESAEFKKMVSQRWSVALFLTALMLVVYLGFIFAVAFAKDFLATKIGLHINIGLILGVGIIIFSWLLTGIYVYWANNRYDKTVGEIKKKI</sequence>
<protein>
    <submittedName>
        <fullName evidence="2">Uncharacterized membrane protein, DUF485 family</fullName>
    </submittedName>
</protein>
<dbReference type="STRING" id="1003.SAMN04488541_101721"/>
<dbReference type="InterPro" id="IPR052959">
    <property type="entry name" value="Inner_membrane_assoc"/>
</dbReference>
<dbReference type="InterPro" id="IPR007436">
    <property type="entry name" value="DUF485"/>
</dbReference>
<feature type="transmembrane region" description="Helical" evidence="1">
    <location>
        <begin position="26"/>
        <end position="48"/>
    </location>
</feature>
<gene>
    <name evidence="2" type="ORF">SAMN04488541_101721</name>
</gene>
<dbReference type="OrthoDB" id="9799991at2"/>
<dbReference type="Proteomes" id="UP000199513">
    <property type="component" value="Unassembled WGS sequence"/>
</dbReference>
<keyword evidence="3" id="KW-1185">Reference proteome</keyword>
<keyword evidence="1" id="KW-1133">Transmembrane helix</keyword>
<evidence type="ECO:0000256" key="1">
    <source>
        <dbReference type="SAM" id="Phobius"/>
    </source>
</evidence>
<proteinExistence type="predicted"/>